<dbReference type="RefSeq" id="XP_067543841.1">
    <property type="nucleotide sequence ID" value="XM_067688653.1"/>
</dbReference>
<feature type="region of interest" description="Disordered" evidence="1">
    <location>
        <begin position="65"/>
        <end position="151"/>
    </location>
</feature>
<dbReference type="GeneID" id="93647585"/>
<sequence length="203" mass="22191">MQVYNFLTLLAFIATISASTIEAQHSTKEQCKITGAINSSAFVVVNACNLNMKVAKGECPVYAKNPNPNPSPNTLAHPEASTGTDLAPGSTTAPNIPSESNPAPEPAPRPSPPKMEEPNDFVLDEGSEEEFPLSTPEPSLRRRNSEYDDGCRSRETEAILGEIYEMTKILTAHMDRSVENAIHRCHSLIANERNSPRAEYIPR</sequence>
<feature type="compositionally biased region" description="Pro residues" evidence="1">
    <location>
        <begin position="103"/>
        <end position="113"/>
    </location>
</feature>
<keyword evidence="2" id="KW-0732">Signal</keyword>
<feature type="compositionally biased region" description="Acidic residues" evidence="1">
    <location>
        <begin position="118"/>
        <end position="131"/>
    </location>
</feature>
<keyword evidence="4" id="KW-1185">Reference proteome</keyword>
<feature type="compositionally biased region" description="Polar residues" evidence="1">
    <location>
        <begin position="81"/>
        <end position="92"/>
    </location>
</feature>
<dbReference type="Proteomes" id="UP000185944">
    <property type="component" value="Unassembled WGS sequence"/>
</dbReference>
<evidence type="ECO:0000313" key="3">
    <source>
        <dbReference type="EMBL" id="OAG29096.1"/>
    </source>
</evidence>
<feature type="compositionally biased region" description="Low complexity" evidence="1">
    <location>
        <begin position="93"/>
        <end position="102"/>
    </location>
</feature>
<dbReference type="EMBL" id="LTDL01000042">
    <property type="protein sequence ID" value="OAG29096.1"/>
    <property type="molecule type" value="Genomic_DNA"/>
</dbReference>
<feature type="compositionally biased region" description="Basic and acidic residues" evidence="1">
    <location>
        <begin position="139"/>
        <end position="151"/>
    </location>
</feature>
<feature type="signal peptide" evidence="2">
    <location>
        <begin position="1"/>
        <end position="18"/>
    </location>
</feature>
<name>A0A177EBJ0_9MICR</name>
<dbReference type="VEuPathDB" id="MicrosporidiaDB:NEDG_01235"/>
<accession>A0A177EBJ0</accession>
<dbReference type="AlphaFoldDB" id="A0A177EBJ0"/>
<proteinExistence type="predicted"/>
<comment type="caution">
    <text evidence="3">The sequence shown here is derived from an EMBL/GenBank/DDBJ whole genome shotgun (WGS) entry which is preliminary data.</text>
</comment>
<evidence type="ECO:0000313" key="4">
    <source>
        <dbReference type="Proteomes" id="UP000185944"/>
    </source>
</evidence>
<feature type="chain" id="PRO_5008060267" evidence="2">
    <location>
        <begin position="19"/>
        <end position="203"/>
    </location>
</feature>
<evidence type="ECO:0000256" key="2">
    <source>
        <dbReference type="SAM" id="SignalP"/>
    </source>
</evidence>
<organism evidence="3 4">
    <name type="scientific">Nematocida displodere</name>
    <dbReference type="NCBI Taxonomy" id="1805483"/>
    <lineage>
        <taxon>Eukaryota</taxon>
        <taxon>Fungi</taxon>
        <taxon>Fungi incertae sedis</taxon>
        <taxon>Microsporidia</taxon>
        <taxon>Nematocida</taxon>
    </lineage>
</organism>
<gene>
    <name evidence="3" type="ORF">NEDG_01235</name>
</gene>
<protein>
    <submittedName>
        <fullName evidence="3">Uncharacterized protein</fullName>
    </submittedName>
</protein>
<reference evidence="3 4" key="1">
    <citation type="submission" date="2016-02" db="EMBL/GenBank/DDBJ databases">
        <title>Discovery of a natural microsporidian pathogen with a broad tissue tropism in Caenorhabditis elegans.</title>
        <authorList>
            <person name="Luallen R.J."/>
            <person name="Reinke A.W."/>
            <person name="Tong L."/>
            <person name="Botts M.R."/>
            <person name="Felix M.-A."/>
            <person name="Troemel E.R."/>
        </authorList>
    </citation>
    <scope>NUCLEOTIDE SEQUENCE [LARGE SCALE GENOMIC DNA]</scope>
    <source>
        <strain evidence="3 4">JUm2807</strain>
    </source>
</reference>
<evidence type="ECO:0000256" key="1">
    <source>
        <dbReference type="SAM" id="MobiDB-lite"/>
    </source>
</evidence>